<accession>A0ABT8QZB2</accession>
<dbReference type="PANTHER" id="PTHR24321:SF8">
    <property type="entry name" value="ESTRADIOL 17-BETA-DEHYDROGENASE 8-RELATED"/>
    <property type="match status" value="1"/>
</dbReference>
<dbReference type="PANTHER" id="PTHR24321">
    <property type="entry name" value="DEHYDROGENASES, SHORT CHAIN"/>
    <property type="match status" value="1"/>
</dbReference>
<evidence type="ECO:0000259" key="4">
    <source>
        <dbReference type="SMART" id="SM00822"/>
    </source>
</evidence>
<dbReference type="SUPFAM" id="SSF51735">
    <property type="entry name" value="NAD(P)-binding Rossmann-fold domains"/>
    <property type="match status" value="1"/>
</dbReference>
<evidence type="ECO:0000256" key="3">
    <source>
        <dbReference type="ARBA" id="ARBA00023027"/>
    </source>
</evidence>
<feature type="domain" description="Ketoreductase" evidence="4">
    <location>
        <begin position="8"/>
        <end position="178"/>
    </location>
</feature>
<dbReference type="InterPro" id="IPR020904">
    <property type="entry name" value="Sc_DH/Rdtase_CS"/>
</dbReference>
<dbReference type="Proteomes" id="UP001168528">
    <property type="component" value="Unassembled WGS sequence"/>
</dbReference>
<dbReference type="NCBIfam" id="NF005559">
    <property type="entry name" value="PRK07231.1"/>
    <property type="match status" value="1"/>
</dbReference>
<dbReference type="Pfam" id="PF13561">
    <property type="entry name" value="adh_short_C2"/>
    <property type="match status" value="1"/>
</dbReference>
<dbReference type="EMBL" id="JAUKPO010000001">
    <property type="protein sequence ID" value="MDO1445177.1"/>
    <property type="molecule type" value="Genomic_DNA"/>
</dbReference>
<comment type="similarity">
    <text evidence="1">Belongs to the short-chain dehydrogenases/reductases (SDR) family.</text>
</comment>
<dbReference type="InterPro" id="IPR036291">
    <property type="entry name" value="NAD(P)-bd_dom_sf"/>
</dbReference>
<dbReference type="PROSITE" id="PS00061">
    <property type="entry name" value="ADH_SHORT"/>
    <property type="match status" value="1"/>
</dbReference>
<dbReference type="PRINTS" id="PR00081">
    <property type="entry name" value="GDHRDH"/>
</dbReference>
<dbReference type="PRINTS" id="PR00080">
    <property type="entry name" value="SDRFAMILY"/>
</dbReference>
<evidence type="ECO:0000313" key="6">
    <source>
        <dbReference type="Proteomes" id="UP001168528"/>
    </source>
</evidence>
<dbReference type="InterPro" id="IPR002347">
    <property type="entry name" value="SDR_fam"/>
</dbReference>
<dbReference type="EC" id="1.1.1.47" evidence="5"/>
<dbReference type="Gene3D" id="3.40.50.720">
    <property type="entry name" value="NAD(P)-binding Rossmann-like Domain"/>
    <property type="match status" value="1"/>
</dbReference>
<proteinExistence type="inferred from homology"/>
<evidence type="ECO:0000256" key="1">
    <source>
        <dbReference type="ARBA" id="ARBA00006484"/>
    </source>
</evidence>
<dbReference type="SMART" id="SM00822">
    <property type="entry name" value="PKS_KR"/>
    <property type="match status" value="1"/>
</dbReference>
<sequence>MTNPFENKVALITGGSSGIGKAAALTFARQGASVAIADLADEAGWQVVEEVLQAGGKAHFIKTDVSQAAQVHTMMEEVISRFGRVDSCVNSAGIDGEQARTDQYSEKVFDKVMEINVKGVWICMQAQLPYLIQTKGTIVNIASVAGLQGFPGHCAYAASKHAVIGLTKTAAIEYVRHGIRINAVCPGFTQTPMVEKALKEDESYAEKILKSVPMRRLATAQEIADMVVFLCSEQASFITGQAVAIDGGITAV</sequence>
<comment type="caution">
    <text evidence="5">The sequence shown here is derived from an EMBL/GenBank/DDBJ whole genome shotgun (WGS) entry which is preliminary data.</text>
</comment>
<name>A0ABT8QZB2_9BACT</name>
<evidence type="ECO:0000313" key="5">
    <source>
        <dbReference type="EMBL" id="MDO1445177.1"/>
    </source>
</evidence>
<keyword evidence="6" id="KW-1185">Reference proteome</keyword>
<keyword evidence="2 5" id="KW-0560">Oxidoreductase</keyword>
<dbReference type="GO" id="GO:0047936">
    <property type="term" value="F:glucose 1-dehydrogenase [NAD(P)+] activity"/>
    <property type="evidence" value="ECO:0007669"/>
    <property type="project" value="UniProtKB-EC"/>
</dbReference>
<organism evidence="5 6">
    <name type="scientific">Rhodocytophaga aerolata</name>
    <dbReference type="NCBI Taxonomy" id="455078"/>
    <lineage>
        <taxon>Bacteria</taxon>
        <taxon>Pseudomonadati</taxon>
        <taxon>Bacteroidota</taxon>
        <taxon>Cytophagia</taxon>
        <taxon>Cytophagales</taxon>
        <taxon>Rhodocytophagaceae</taxon>
        <taxon>Rhodocytophaga</taxon>
    </lineage>
</organism>
<reference evidence="5" key="1">
    <citation type="submission" date="2023-07" db="EMBL/GenBank/DDBJ databases">
        <title>The genome sequence of Rhodocytophaga aerolata KACC 12507.</title>
        <authorList>
            <person name="Zhang X."/>
        </authorList>
    </citation>
    <scope>NUCLEOTIDE SEQUENCE</scope>
    <source>
        <strain evidence="5">KACC 12507</strain>
    </source>
</reference>
<protein>
    <submittedName>
        <fullName evidence="5">Glucose 1-dehydrogenase</fullName>
        <ecNumber evidence="5">1.1.1.47</ecNumber>
    </submittedName>
</protein>
<dbReference type="RefSeq" id="WP_302035971.1">
    <property type="nucleotide sequence ID" value="NZ_JAUKPO010000001.1"/>
</dbReference>
<gene>
    <name evidence="5" type="ORF">Q0590_02890</name>
</gene>
<keyword evidence="3" id="KW-0520">NAD</keyword>
<dbReference type="InterPro" id="IPR057326">
    <property type="entry name" value="KR_dom"/>
</dbReference>
<dbReference type="CDD" id="cd05233">
    <property type="entry name" value="SDR_c"/>
    <property type="match status" value="1"/>
</dbReference>
<evidence type="ECO:0000256" key="2">
    <source>
        <dbReference type="ARBA" id="ARBA00023002"/>
    </source>
</evidence>
<dbReference type="NCBIfam" id="NF009466">
    <property type="entry name" value="PRK12826.1-2"/>
    <property type="match status" value="1"/>
</dbReference>